<evidence type="ECO:0000256" key="1">
    <source>
        <dbReference type="SAM" id="MobiDB-lite"/>
    </source>
</evidence>
<sequence>MAGKENLVPLTTEKAREVGREGGFASGEAKRKKKLLRELLNELMERENPLLLDENGDPMTNAAIMAVKAIDAASGGDWKAWELVRDTAGQKPIEKVMIADVDAGVVEQIESMVLGK</sequence>
<dbReference type="EMBL" id="VSSQ01006117">
    <property type="protein sequence ID" value="MPM31590.1"/>
    <property type="molecule type" value="Genomic_DNA"/>
</dbReference>
<protein>
    <submittedName>
        <fullName evidence="2">Uncharacterized protein</fullName>
    </submittedName>
</protein>
<name>A0A644YSR3_9ZZZZ</name>
<evidence type="ECO:0000313" key="2">
    <source>
        <dbReference type="EMBL" id="MPM31590.1"/>
    </source>
</evidence>
<reference evidence="2" key="1">
    <citation type="submission" date="2019-08" db="EMBL/GenBank/DDBJ databases">
        <authorList>
            <person name="Kucharzyk K."/>
            <person name="Murdoch R.W."/>
            <person name="Higgins S."/>
            <person name="Loffler F."/>
        </authorList>
    </citation>
    <scope>NUCLEOTIDE SEQUENCE</scope>
</reference>
<proteinExistence type="predicted"/>
<comment type="caution">
    <text evidence="2">The sequence shown here is derived from an EMBL/GenBank/DDBJ whole genome shotgun (WGS) entry which is preliminary data.</text>
</comment>
<feature type="region of interest" description="Disordered" evidence="1">
    <location>
        <begin position="1"/>
        <end position="24"/>
    </location>
</feature>
<accession>A0A644YSR3</accession>
<organism evidence="2">
    <name type="scientific">bioreactor metagenome</name>
    <dbReference type="NCBI Taxonomy" id="1076179"/>
    <lineage>
        <taxon>unclassified sequences</taxon>
        <taxon>metagenomes</taxon>
        <taxon>ecological metagenomes</taxon>
    </lineage>
</organism>
<gene>
    <name evidence="2" type="ORF">SDC9_78146</name>
</gene>
<dbReference type="AlphaFoldDB" id="A0A644YSR3"/>